<keyword evidence="7" id="KW-0813">Transport</keyword>
<evidence type="ECO:0000256" key="1">
    <source>
        <dbReference type="ARBA" id="ARBA00004651"/>
    </source>
</evidence>
<evidence type="ECO:0000256" key="6">
    <source>
        <dbReference type="ARBA" id="ARBA00023136"/>
    </source>
</evidence>
<dbReference type="RefSeq" id="WP_161821371.1">
    <property type="nucleotide sequence ID" value="NZ_LSRS01000002.1"/>
</dbReference>
<dbReference type="AlphaFoldDB" id="A0A9D3AYN4"/>
<feature type="transmembrane region" description="Helical" evidence="8">
    <location>
        <begin position="311"/>
        <end position="330"/>
    </location>
</feature>
<feature type="transmembrane region" description="Helical" evidence="8">
    <location>
        <begin position="342"/>
        <end position="369"/>
    </location>
</feature>
<keyword evidence="7" id="KW-0406">Ion transport</keyword>
<evidence type="ECO:0000313" key="9">
    <source>
        <dbReference type="EMBL" id="KAF1086262.1"/>
    </source>
</evidence>
<comment type="caution">
    <text evidence="9">The sequence shown here is derived from an EMBL/GenBank/DDBJ whole genome shotgun (WGS) entry which is preliminary data.</text>
</comment>
<dbReference type="InterPro" id="IPR005661">
    <property type="entry name" value="OadB_MmdB"/>
</dbReference>
<evidence type="ECO:0000256" key="5">
    <source>
        <dbReference type="ARBA" id="ARBA00022989"/>
    </source>
</evidence>
<keyword evidence="5 8" id="KW-1133">Transmembrane helix</keyword>
<gene>
    <name evidence="9" type="primary">gcdB_1</name>
    <name evidence="9" type="ORF">SPSYN_01006</name>
</gene>
<keyword evidence="7" id="KW-0915">Sodium</keyword>
<organism evidence="9 10">
    <name type="scientific">Sporotomaculum syntrophicum</name>
    <dbReference type="NCBI Taxonomy" id="182264"/>
    <lineage>
        <taxon>Bacteria</taxon>
        <taxon>Bacillati</taxon>
        <taxon>Bacillota</taxon>
        <taxon>Clostridia</taxon>
        <taxon>Eubacteriales</taxon>
        <taxon>Desulfallaceae</taxon>
        <taxon>Sporotomaculum</taxon>
    </lineage>
</organism>
<dbReference type="EMBL" id="LSRS01000002">
    <property type="protein sequence ID" value="KAF1086262.1"/>
    <property type="molecule type" value="Genomic_DNA"/>
</dbReference>
<feature type="transmembrane region" description="Helical" evidence="8">
    <location>
        <begin position="281"/>
        <end position="299"/>
    </location>
</feature>
<evidence type="ECO:0000256" key="8">
    <source>
        <dbReference type="SAM" id="Phobius"/>
    </source>
</evidence>
<sequence>MDQIIEVFSNVGLMQLTIGHVAMWLIAFVLLYLAIKKGVEPLLLLPIAFGIFATNFPGTGLLDEGGLFYIFYNYGIANELIPPLIFLGLGAMTDFGPVLSNPKTLLLGAAAQLGVYAAFFGAILIGFTAQEAATIGIIGGADGPTSIYLAANLAPHLLGTVAVAAYSYMALVPIIIPPVAKLLTTKKEREMIMYMVRTPSKTERIIFPILISIVIMLLVPMAAPLIAMFALGNLFMESGVVERLTGVSRDALMNIVTIFLGVGVGSTMTAQTFLNPKTLGVFAMGVVAFAVATAGGVLIAKLMNLFVKNKVNPLIGAAGVSAVPMAARVVQNMGMEANPQNYLLMHAMGPNVAGVIGTAVAAGAFIAALG</sequence>
<proteinExistence type="predicted"/>
<feature type="transmembrane region" description="Helical" evidence="8">
    <location>
        <begin position="165"/>
        <end position="184"/>
    </location>
</feature>
<reference evidence="9" key="1">
    <citation type="submission" date="2016-02" db="EMBL/GenBank/DDBJ databases">
        <title>Draft Genome Sequence of Sporotomaculum syntrophicum Strain FB, a Syntrophic Benzoate Degrader.</title>
        <authorList>
            <person name="Nobu M.K."/>
            <person name="Narihiro T."/>
            <person name="Qiu Y.-L."/>
            <person name="Ohashi A."/>
            <person name="Liu W.-T."/>
            <person name="Yuji S."/>
        </authorList>
    </citation>
    <scope>NUCLEOTIDE SEQUENCE</scope>
    <source>
        <strain evidence="9">FB</strain>
    </source>
</reference>
<evidence type="ECO:0000256" key="4">
    <source>
        <dbReference type="ARBA" id="ARBA00022967"/>
    </source>
</evidence>
<name>A0A9D3AYN4_9FIRM</name>
<evidence type="ECO:0000256" key="3">
    <source>
        <dbReference type="ARBA" id="ARBA00022692"/>
    </source>
</evidence>
<keyword evidence="10" id="KW-1185">Reference proteome</keyword>
<evidence type="ECO:0000256" key="7">
    <source>
        <dbReference type="PIRNR" id="PIRNR015658"/>
    </source>
</evidence>
<protein>
    <submittedName>
        <fullName evidence="9">Glutaconyl-CoA decarboxylase subunit beta</fullName>
    </submittedName>
</protein>
<dbReference type="GO" id="GO:0016829">
    <property type="term" value="F:lyase activity"/>
    <property type="evidence" value="ECO:0007669"/>
    <property type="project" value="InterPro"/>
</dbReference>
<dbReference type="GO" id="GO:0006814">
    <property type="term" value="P:sodium ion transport"/>
    <property type="evidence" value="ECO:0007669"/>
    <property type="project" value="UniProtKB-UniRule"/>
</dbReference>
<feature type="transmembrane region" description="Helical" evidence="8">
    <location>
        <begin position="205"/>
        <end position="231"/>
    </location>
</feature>
<evidence type="ECO:0000256" key="2">
    <source>
        <dbReference type="ARBA" id="ARBA00022475"/>
    </source>
</evidence>
<dbReference type="OrthoDB" id="9783838at2"/>
<keyword evidence="2 7" id="KW-1003">Cell membrane</keyword>
<feature type="transmembrane region" description="Helical" evidence="8">
    <location>
        <begin position="104"/>
        <end position="127"/>
    </location>
</feature>
<keyword evidence="7" id="KW-0739">Sodium transport</keyword>
<feature type="transmembrane region" description="Helical" evidence="8">
    <location>
        <begin position="68"/>
        <end position="92"/>
    </location>
</feature>
<feature type="transmembrane region" description="Helical" evidence="8">
    <location>
        <begin position="12"/>
        <end position="35"/>
    </location>
</feature>
<dbReference type="NCBIfam" id="TIGR01109">
    <property type="entry name" value="Na_pump_decarbB"/>
    <property type="match status" value="1"/>
</dbReference>
<keyword evidence="6 7" id="KW-0472">Membrane</keyword>
<dbReference type="GO" id="GO:0005886">
    <property type="term" value="C:plasma membrane"/>
    <property type="evidence" value="ECO:0007669"/>
    <property type="project" value="UniProtKB-SubCell"/>
</dbReference>
<keyword evidence="3 8" id="KW-0812">Transmembrane</keyword>
<dbReference type="Pfam" id="PF03977">
    <property type="entry name" value="OAD_beta"/>
    <property type="match status" value="1"/>
</dbReference>
<accession>A0A9D3AYN4</accession>
<keyword evidence="4" id="KW-1278">Translocase</keyword>
<dbReference type="PANTHER" id="PTHR35806:SF1">
    <property type="entry name" value="OXALOACETATE DECARBOXYLASE BETA CHAIN 2"/>
    <property type="match status" value="1"/>
</dbReference>
<evidence type="ECO:0000313" key="10">
    <source>
        <dbReference type="Proteomes" id="UP000798488"/>
    </source>
</evidence>
<dbReference type="PANTHER" id="PTHR35806">
    <property type="entry name" value="OXALOACETATE DECARBOXYLASE BETA CHAIN 2"/>
    <property type="match status" value="1"/>
</dbReference>
<feature type="transmembrane region" description="Helical" evidence="8">
    <location>
        <begin position="42"/>
        <end position="62"/>
    </location>
</feature>
<comment type="subcellular location">
    <subcellularLocation>
        <location evidence="1">Cell membrane</location>
        <topology evidence="1">Multi-pass membrane protein</topology>
    </subcellularLocation>
</comment>
<dbReference type="PIRSF" id="PIRSF015658">
    <property type="entry name" value="MmdB_OadB"/>
    <property type="match status" value="1"/>
</dbReference>
<dbReference type="Proteomes" id="UP000798488">
    <property type="component" value="Unassembled WGS sequence"/>
</dbReference>